<dbReference type="Gene3D" id="3.30.505.50">
    <property type="entry name" value="Sigma 54 modulation/S30EA ribosomal protein, C-terminal domain"/>
    <property type="match status" value="2"/>
</dbReference>
<protein>
    <submittedName>
        <fullName evidence="2">Sigma 54 modulation/S30EA ribosomal C-terminal domain-containing protein</fullName>
    </submittedName>
</protein>
<dbReference type="InterPro" id="IPR036567">
    <property type="entry name" value="RHF-like"/>
</dbReference>
<keyword evidence="3" id="KW-1185">Reference proteome</keyword>
<reference evidence="2 3" key="1">
    <citation type="submission" date="2020-10" db="EMBL/GenBank/DDBJ databases">
        <title>Identification of Nocardia species via Next-generation sequencing and recognition of intraspecies genetic diversity.</title>
        <authorList>
            <person name="Li P."/>
            <person name="Li P."/>
            <person name="Lu B."/>
        </authorList>
    </citation>
    <scope>NUCLEOTIDE SEQUENCE [LARGE SCALE GENOMIC DNA]</scope>
    <source>
        <strain evidence="2 3">BJ06-0143</strain>
    </source>
</reference>
<evidence type="ECO:0000313" key="2">
    <source>
        <dbReference type="EMBL" id="MBF6354455.1"/>
    </source>
</evidence>
<feature type="domain" description="Sigma 54 modulation/S30EA ribosomal protein C-terminal" evidence="1">
    <location>
        <begin position="144"/>
        <end position="199"/>
    </location>
</feature>
<dbReference type="Pfam" id="PF16321">
    <property type="entry name" value="Ribosom_S30AE_C"/>
    <property type="match status" value="2"/>
</dbReference>
<dbReference type="InterPro" id="IPR038416">
    <property type="entry name" value="Ribosom_S30AE_C_sf"/>
</dbReference>
<sequence>MGGVGEAAPPQAARTEPVRVSTGRYVSAAGAEYAREKIGHALTHAPAPVLSARVRLSGHGDPAVSSRVVAQAVADVGGRTVRVQVQAPTTREAVDLLQERLKARLAGIDRRGETIRRLRAHGEHEWRHGDAPRPQLPYYPRPPETREVVRHKSYALTEQTCGAAAADAEALDYDFHLFVEAGSGADSVLYRDTDGSYRLAQVDGRPEAVIADLPGMTTSPTPPPELTVEEAATRLEMVGQPFVFFRDTVLGRGCVLYHRYDGHLGLITPAGVG</sequence>
<organism evidence="2 3">
    <name type="scientific">Nocardia higoensis</name>
    <dbReference type="NCBI Taxonomy" id="228599"/>
    <lineage>
        <taxon>Bacteria</taxon>
        <taxon>Bacillati</taxon>
        <taxon>Actinomycetota</taxon>
        <taxon>Actinomycetes</taxon>
        <taxon>Mycobacteriales</taxon>
        <taxon>Nocardiaceae</taxon>
        <taxon>Nocardia</taxon>
    </lineage>
</organism>
<comment type="caution">
    <text evidence="2">The sequence shown here is derived from an EMBL/GenBank/DDBJ whole genome shotgun (WGS) entry which is preliminary data.</text>
</comment>
<evidence type="ECO:0000259" key="1">
    <source>
        <dbReference type="Pfam" id="PF16321"/>
    </source>
</evidence>
<dbReference type="PANTHER" id="PTHR33231">
    <property type="entry name" value="30S RIBOSOMAL PROTEIN"/>
    <property type="match status" value="1"/>
</dbReference>
<gene>
    <name evidence="2" type="ORF">IU449_07855</name>
</gene>
<dbReference type="EMBL" id="JADLQN010000001">
    <property type="protein sequence ID" value="MBF6354455.1"/>
    <property type="molecule type" value="Genomic_DNA"/>
</dbReference>
<name>A0ABS0D8L4_9NOCA</name>
<evidence type="ECO:0000313" key="3">
    <source>
        <dbReference type="Proteomes" id="UP000707731"/>
    </source>
</evidence>
<dbReference type="Proteomes" id="UP000707731">
    <property type="component" value="Unassembled WGS sequence"/>
</dbReference>
<dbReference type="InterPro" id="IPR032528">
    <property type="entry name" value="Ribosom_S30AE_C"/>
</dbReference>
<accession>A0ABS0D8L4</accession>
<dbReference type="SUPFAM" id="SSF69754">
    <property type="entry name" value="Ribosome binding protein Y (YfiA homologue)"/>
    <property type="match status" value="1"/>
</dbReference>
<feature type="domain" description="Sigma 54 modulation/S30EA ribosomal protein C-terminal" evidence="1">
    <location>
        <begin position="221"/>
        <end position="266"/>
    </location>
</feature>
<dbReference type="InterPro" id="IPR050574">
    <property type="entry name" value="HPF/YfiA_ribosome-assoc"/>
</dbReference>
<proteinExistence type="predicted"/>
<dbReference type="PANTHER" id="PTHR33231:SF1">
    <property type="entry name" value="30S RIBOSOMAL PROTEIN"/>
    <property type="match status" value="1"/>
</dbReference>